<reference evidence="1 2" key="1">
    <citation type="journal article" date="2018" name="Evol. Lett.">
        <title>Horizontal gene cluster transfer increased hallucinogenic mushroom diversity.</title>
        <authorList>
            <person name="Reynolds H.T."/>
            <person name="Vijayakumar V."/>
            <person name="Gluck-Thaler E."/>
            <person name="Korotkin H.B."/>
            <person name="Matheny P.B."/>
            <person name="Slot J.C."/>
        </authorList>
    </citation>
    <scope>NUCLEOTIDE SEQUENCE [LARGE SCALE GENOMIC DNA]</scope>
    <source>
        <strain evidence="1 2">SRW20</strain>
    </source>
</reference>
<comment type="caution">
    <text evidence="1">The sequence shown here is derived from an EMBL/GenBank/DDBJ whole genome shotgun (WGS) entry which is preliminary data.</text>
</comment>
<dbReference type="EMBL" id="NHYE01001099">
    <property type="protein sequence ID" value="PPQ98698.1"/>
    <property type="molecule type" value="Genomic_DNA"/>
</dbReference>
<dbReference type="InParanoid" id="A0A409Y6X7"/>
<organism evidence="1 2">
    <name type="scientific">Gymnopilus dilepis</name>
    <dbReference type="NCBI Taxonomy" id="231916"/>
    <lineage>
        <taxon>Eukaryota</taxon>
        <taxon>Fungi</taxon>
        <taxon>Dikarya</taxon>
        <taxon>Basidiomycota</taxon>
        <taxon>Agaricomycotina</taxon>
        <taxon>Agaricomycetes</taxon>
        <taxon>Agaricomycetidae</taxon>
        <taxon>Agaricales</taxon>
        <taxon>Agaricineae</taxon>
        <taxon>Hymenogastraceae</taxon>
        <taxon>Gymnopilus</taxon>
    </lineage>
</organism>
<dbReference type="OrthoDB" id="3016333at2759"/>
<keyword evidence="2" id="KW-1185">Reference proteome</keyword>
<dbReference type="AlphaFoldDB" id="A0A409Y6X7"/>
<accession>A0A409Y6X7</accession>
<gene>
    <name evidence="1" type="ORF">CVT26_010030</name>
</gene>
<dbReference type="Proteomes" id="UP000284706">
    <property type="component" value="Unassembled WGS sequence"/>
</dbReference>
<evidence type="ECO:0000313" key="2">
    <source>
        <dbReference type="Proteomes" id="UP000284706"/>
    </source>
</evidence>
<evidence type="ECO:0000313" key="1">
    <source>
        <dbReference type="EMBL" id="PPQ98698.1"/>
    </source>
</evidence>
<proteinExistence type="predicted"/>
<sequence>MAKASPVLAAQIWHSLCENSTTRGMTIAGRLFSPVKDIAVTITRRRLGCRLLEIGMRDRLQTHLVWIFGGLQNLIWIYPDQPWPRVTIHEVPLDPNYPGEVAASPIINRDLVIYHDMSTVMTAKARPQSFNAQAAANGTTPLTTPVRNCSILRKLLMQGVYIYGKSHKVSVNKGR</sequence>
<protein>
    <submittedName>
        <fullName evidence="1">Uncharacterized protein</fullName>
    </submittedName>
</protein>
<name>A0A409Y6X7_9AGAR</name>